<accession>A0A235B581</accession>
<comment type="caution">
    <text evidence="2">The sequence shown here is derived from an EMBL/GenBank/DDBJ whole genome shotgun (WGS) entry which is preliminary data.</text>
</comment>
<dbReference type="OrthoDB" id="9958970at2"/>
<dbReference type="AlphaFoldDB" id="A0A235B581"/>
<dbReference type="Proteomes" id="UP000215459">
    <property type="component" value="Unassembled WGS sequence"/>
</dbReference>
<evidence type="ECO:0000256" key="1">
    <source>
        <dbReference type="SAM" id="Phobius"/>
    </source>
</evidence>
<reference evidence="2 3" key="1">
    <citation type="submission" date="2017-07" db="EMBL/GenBank/DDBJ databases">
        <title>The genome sequence of Paludifilum halophilum highlights mechanisms for microbial adaptation to high salt environemnts.</title>
        <authorList>
            <person name="Belbahri L."/>
        </authorList>
    </citation>
    <scope>NUCLEOTIDE SEQUENCE [LARGE SCALE GENOMIC DNA]</scope>
    <source>
        <strain evidence="2 3">DSM 102817</strain>
    </source>
</reference>
<protein>
    <submittedName>
        <fullName evidence="2">Uncharacterized protein</fullName>
    </submittedName>
</protein>
<keyword evidence="3" id="KW-1185">Reference proteome</keyword>
<evidence type="ECO:0000313" key="3">
    <source>
        <dbReference type="Proteomes" id="UP000215459"/>
    </source>
</evidence>
<dbReference type="EMBL" id="NOWF01000006">
    <property type="protein sequence ID" value="OYD07468.1"/>
    <property type="molecule type" value="Genomic_DNA"/>
</dbReference>
<gene>
    <name evidence="2" type="ORF">CHM34_11240</name>
</gene>
<evidence type="ECO:0000313" key="2">
    <source>
        <dbReference type="EMBL" id="OYD07468.1"/>
    </source>
</evidence>
<name>A0A235B581_9BACL</name>
<organism evidence="2 3">
    <name type="scientific">Paludifilum halophilum</name>
    <dbReference type="NCBI Taxonomy" id="1642702"/>
    <lineage>
        <taxon>Bacteria</taxon>
        <taxon>Bacillati</taxon>
        <taxon>Bacillota</taxon>
        <taxon>Bacilli</taxon>
        <taxon>Bacillales</taxon>
        <taxon>Thermoactinomycetaceae</taxon>
        <taxon>Paludifilum</taxon>
    </lineage>
</organism>
<feature type="transmembrane region" description="Helical" evidence="1">
    <location>
        <begin position="32"/>
        <end position="51"/>
    </location>
</feature>
<sequence>MNAVKLFLLGGTIAYSIPQFLHWFIYQTDPPVFILSVLSISLVLFLLTSYFDKLDKKERRN</sequence>
<feature type="transmembrane region" description="Helical" evidence="1">
    <location>
        <begin position="7"/>
        <end position="26"/>
    </location>
</feature>
<keyword evidence="1" id="KW-1133">Transmembrane helix</keyword>
<dbReference type="RefSeq" id="WP_094264705.1">
    <property type="nucleotide sequence ID" value="NZ_NOWF01000006.1"/>
</dbReference>
<keyword evidence="1" id="KW-0472">Membrane</keyword>
<keyword evidence="1" id="KW-0812">Transmembrane</keyword>
<proteinExistence type="predicted"/>